<comment type="subcellular location">
    <subcellularLocation>
        <location evidence="1">Membrane</location>
        <topology evidence="1">Multi-pass membrane protein</topology>
    </subcellularLocation>
</comment>
<evidence type="ECO:0000313" key="7">
    <source>
        <dbReference type="EMBL" id="KCV67704.1"/>
    </source>
</evidence>
<dbReference type="Proteomes" id="UP000030693">
    <property type="component" value="Unassembled WGS sequence"/>
</dbReference>
<reference evidence="7" key="1">
    <citation type="submission" date="2013-04" db="EMBL/GenBank/DDBJ databases">
        <title>The Genome Sequence of Fonticula alba ATCC 38817.</title>
        <authorList>
            <consortium name="The Broad Institute Genomics Platform"/>
            <person name="Russ C."/>
            <person name="Cuomo C."/>
            <person name="Burger G."/>
            <person name="Gray M.W."/>
            <person name="Holland P.W.H."/>
            <person name="King N."/>
            <person name="Lang F.B.F."/>
            <person name="Roger A.J."/>
            <person name="Ruiz-Trillo I."/>
            <person name="Brown M."/>
            <person name="Walker B."/>
            <person name="Young S."/>
            <person name="Zeng Q."/>
            <person name="Gargeya S."/>
            <person name="Fitzgerald M."/>
            <person name="Haas B."/>
            <person name="Abouelleil A."/>
            <person name="Allen A.W."/>
            <person name="Alvarado L."/>
            <person name="Arachchi H.M."/>
            <person name="Berlin A.M."/>
            <person name="Chapman S.B."/>
            <person name="Gainer-Dewar J."/>
            <person name="Goldberg J."/>
            <person name="Griggs A."/>
            <person name="Gujja S."/>
            <person name="Hansen M."/>
            <person name="Howarth C."/>
            <person name="Imamovic A."/>
            <person name="Ireland A."/>
            <person name="Larimer J."/>
            <person name="McCowan C."/>
            <person name="Murphy C."/>
            <person name="Pearson M."/>
            <person name="Poon T.W."/>
            <person name="Priest M."/>
            <person name="Roberts A."/>
            <person name="Saif S."/>
            <person name="Shea T."/>
            <person name="Sisk P."/>
            <person name="Sykes S."/>
            <person name="Wortman J."/>
            <person name="Nusbaum C."/>
            <person name="Birren B."/>
        </authorList>
    </citation>
    <scope>NUCLEOTIDE SEQUENCE [LARGE SCALE GENOMIC DNA]</scope>
    <source>
        <strain evidence="7">ATCC 38817</strain>
    </source>
</reference>
<evidence type="ECO:0000256" key="6">
    <source>
        <dbReference type="SAM" id="Phobius"/>
    </source>
</evidence>
<feature type="transmembrane region" description="Helical" evidence="6">
    <location>
        <begin position="149"/>
        <end position="169"/>
    </location>
</feature>
<keyword evidence="4 6" id="KW-0472">Membrane</keyword>
<evidence type="ECO:0000256" key="3">
    <source>
        <dbReference type="ARBA" id="ARBA00022989"/>
    </source>
</evidence>
<feature type="compositionally biased region" description="Basic and acidic residues" evidence="5">
    <location>
        <begin position="405"/>
        <end position="416"/>
    </location>
</feature>
<keyword evidence="8" id="KW-1185">Reference proteome</keyword>
<keyword evidence="2 6" id="KW-0812">Transmembrane</keyword>
<feature type="compositionally biased region" description="Low complexity" evidence="5">
    <location>
        <begin position="365"/>
        <end position="378"/>
    </location>
</feature>
<dbReference type="Pfam" id="PF03619">
    <property type="entry name" value="Solute_trans_a"/>
    <property type="match status" value="1"/>
</dbReference>
<sequence length="789" mass="82428">MAGSMLQAAGSALLARSTHAQSQSTEIILLVLASIGATIAWAATAINVALHMVNWRCAIRQTALLRVVGLLVVWTTCSLIMVIWPGQSGRAAKLVMDAYEAGLVVQLGSLTKAFAGGDHRADRIIRRACRSAELRRKPLRRLALRHHQLLLLNYAFVKVISTVVWLLLTSPFRPASPLAPAWVRLIIDLATRLVSGGALLGAMAALLAVYFALLPHYRRFSPLQYLKRLDIHHPDRVHATQTLGLLNATQLGLMCERPGALLGPGHGASAAGSPRSDGPLRLLPRRGAWPPGREVDQWLRADGGAGGPVVPLGPLSPDAPPAEPRPWQRAWPPVKEVPDAGEPQDPGASCGPGDTSAGLWLGDMSSDVGSLSPSDSDPGFGGGSTTDPDLGLDDEDDPEAEEDQQLDRGGESEARRLAPLRSSGPRKPPAPGQDLLSEEDRFLGEDGRLYPAQGIGTMRRGYAASLGRKSVTRKLAAIKLTIALRVVVTGIFVGLQFALAPRSGTGPSATVAATAAMVGRLLARAEGSSPGPLAASLLADSAATGYDEWEEFLVRVEHVVFCLVLALASVIFNATVFSYREFSLKPFLRAFRGISRSLGNFPSGPPSPGPPGAEDLPRPGAGPLYEYPATARILARWQQGTLPEAGAPGPQGPVAWPPEHSVNATPEHGPLRGADLLPMSALAGATLRAAPDARQAGPGPAMVAAVAAAATGPEDIWRQIDQALESGPSAAGSPGGAHAQSPSWSGPGSPAAGVLRNMSTVRVLSGPTAMLLPPMAARGAAPPPHGGRV</sequence>
<feature type="region of interest" description="Disordered" evidence="5">
    <location>
        <begin position="265"/>
        <end position="436"/>
    </location>
</feature>
<feature type="transmembrane region" description="Helical" evidence="6">
    <location>
        <begin position="558"/>
        <end position="579"/>
    </location>
</feature>
<evidence type="ECO:0000256" key="5">
    <source>
        <dbReference type="SAM" id="MobiDB-lite"/>
    </source>
</evidence>
<evidence type="ECO:0000256" key="4">
    <source>
        <dbReference type="ARBA" id="ARBA00023136"/>
    </source>
</evidence>
<feature type="transmembrane region" description="Helical" evidence="6">
    <location>
        <begin position="63"/>
        <end position="86"/>
    </location>
</feature>
<evidence type="ECO:0000313" key="8">
    <source>
        <dbReference type="Proteomes" id="UP000030693"/>
    </source>
</evidence>
<dbReference type="EMBL" id="KB932214">
    <property type="protein sequence ID" value="KCV67704.1"/>
    <property type="molecule type" value="Genomic_DNA"/>
</dbReference>
<organism evidence="7">
    <name type="scientific">Fonticula alba</name>
    <name type="common">Slime mold</name>
    <dbReference type="NCBI Taxonomy" id="691883"/>
    <lineage>
        <taxon>Eukaryota</taxon>
        <taxon>Rotosphaerida</taxon>
        <taxon>Fonticulaceae</taxon>
        <taxon>Fonticula</taxon>
    </lineage>
</organism>
<dbReference type="InterPro" id="IPR005178">
    <property type="entry name" value="Ostalpha/TMEM184C"/>
</dbReference>
<name>A0A058Z0A6_FONAL</name>
<dbReference type="GO" id="GO:0016020">
    <property type="term" value="C:membrane"/>
    <property type="evidence" value="ECO:0007669"/>
    <property type="project" value="UniProtKB-SubCell"/>
</dbReference>
<evidence type="ECO:0000256" key="2">
    <source>
        <dbReference type="ARBA" id="ARBA00022692"/>
    </source>
</evidence>
<feature type="transmembrane region" description="Helical" evidence="6">
    <location>
        <begin position="189"/>
        <end position="213"/>
    </location>
</feature>
<dbReference type="AlphaFoldDB" id="A0A058Z0A6"/>
<feature type="compositionally biased region" description="Acidic residues" evidence="5">
    <location>
        <begin position="390"/>
        <end position="404"/>
    </location>
</feature>
<gene>
    <name evidence="7" type="ORF">H696_05812</name>
</gene>
<dbReference type="RefSeq" id="XP_009497888.1">
    <property type="nucleotide sequence ID" value="XM_009499613.1"/>
</dbReference>
<keyword evidence="3 6" id="KW-1133">Transmembrane helix</keyword>
<feature type="transmembrane region" description="Helical" evidence="6">
    <location>
        <begin position="476"/>
        <end position="499"/>
    </location>
</feature>
<protein>
    <submittedName>
        <fullName evidence="7">Uncharacterized protein</fullName>
    </submittedName>
</protein>
<feature type="region of interest" description="Disordered" evidence="5">
    <location>
        <begin position="600"/>
        <end position="621"/>
    </location>
</feature>
<accession>A0A058Z0A6</accession>
<feature type="region of interest" description="Disordered" evidence="5">
    <location>
        <begin position="726"/>
        <end position="753"/>
    </location>
</feature>
<feature type="transmembrane region" description="Helical" evidence="6">
    <location>
        <begin position="30"/>
        <end position="51"/>
    </location>
</feature>
<dbReference type="GeneID" id="20530537"/>
<feature type="compositionally biased region" description="Low complexity" evidence="5">
    <location>
        <begin position="265"/>
        <end position="276"/>
    </location>
</feature>
<evidence type="ECO:0000256" key="1">
    <source>
        <dbReference type="ARBA" id="ARBA00004141"/>
    </source>
</evidence>
<feature type="transmembrane region" description="Helical" evidence="6">
    <location>
        <begin position="98"/>
        <end position="117"/>
    </location>
</feature>
<proteinExistence type="predicted"/>